<dbReference type="EMBL" id="JAPQKH010000001">
    <property type="protein sequence ID" value="KAJ5116949.1"/>
    <property type="molecule type" value="Genomic_DNA"/>
</dbReference>
<dbReference type="InterPro" id="IPR022085">
    <property type="entry name" value="OpdG"/>
</dbReference>
<comment type="caution">
    <text evidence="1">The sequence shown here is derived from an EMBL/GenBank/DDBJ whole genome shotgun (WGS) entry which is preliminary data.</text>
</comment>
<proteinExistence type="predicted"/>
<dbReference type="Pfam" id="PF12311">
    <property type="entry name" value="DUF3632"/>
    <property type="match status" value="1"/>
</dbReference>
<sequence length="253" mass="29245">MKEIDFTIDETDSENLQASGNFSVLKAHQALKQYLENASDPSSMLRALCEIHNMLCPDNSEKEKENKAEWEYNKFFYVFFDLVRKMKKKKENAAEWEHCMFFHILFDLVRKTPHDNRAHDDLDKENGYEFHASLTYFYWIVRERCPSIIFEPSNPEEDGFISECAFLARLSVIHMLGDGGLAVCVMKHTLEHDFTAGHLCYNGSIAAASMWILYAGQWLFAQVVKPRYPTSIEGRGMWSAGVLYEGPVFGLER</sequence>
<reference evidence="1" key="1">
    <citation type="submission" date="2022-11" db="EMBL/GenBank/DDBJ databases">
        <authorList>
            <person name="Petersen C."/>
        </authorList>
    </citation>
    <scope>NUCLEOTIDE SEQUENCE</scope>
    <source>
        <strain evidence="1">IBT 30069</strain>
    </source>
</reference>
<gene>
    <name evidence="1" type="ORF">N7456_001297</name>
</gene>
<reference evidence="1" key="2">
    <citation type="journal article" date="2023" name="IMA Fungus">
        <title>Comparative genomic study of the Penicillium genus elucidates a diverse pangenome and 15 lateral gene transfer events.</title>
        <authorList>
            <person name="Petersen C."/>
            <person name="Sorensen T."/>
            <person name="Nielsen M.R."/>
            <person name="Sondergaard T.E."/>
            <person name="Sorensen J.L."/>
            <person name="Fitzpatrick D.A."/>
            <person name="Frisvad J.C."/>
            <person name="Nielsen K.L."/>
        </authorList>
    </citation>
    <scope>NUCLEOTIDE SEQUENCE</scope>
    <source>
        <strain evidence="1">IBT 30069</strain>
    </source>
</reference>
<accession>A0A9W9GDR0</accession>
<keyword evidence="2" id="KW-1185">Reference proteome</keyword>
<name>A0A9W9GDR0_9EURO</name>
<evidence type="ECO:0000313" key="1">
    <source>
        <dbReference type="EMBL" id="KAJ5116949.1"/>
    </source>
</evidence>
<evidence type="ECO:0000313" key="2">
    <source>
        <dbReference type="Proteomes" id="UP001149165"/>
    </source>
</evidence>
<protein>
    <submittedName>
        <fullName evidence="1">Uncharacterized protein</fullName>
    </submittedName>
</protein>
<dbReference type="AlphaFoldDB" id="A0A9W9GDR0"/>
<dbReference type="Proteomes" id="UP001149165">
    <property type="component" value="Unassembled WGS sequence"/>
</dbReference>
<organism evidence="1 2">
    <name type="scientific">Penicillium angulare</name>
    <dbReference type="NCBI Taxonomy" id="116970"/>
    <lineage>
        <taxon>Eukaryota</taxon>
        <taxon>Fungi</taxon>
        <taxon>Dikarya</taxon>
        <taxon>Ascomycota</taxon>
        <taxon>Pezizomycotina</taxon>
        <taxon>Eurotiomycetes</taxon>
        <taxon>Eurotiomycetidae</taxon>
        <taxon>Eurotiales</taxon>
        <taxon>Aspergillaceae</taxon>
        <taxon>Penicillium</taxon>
    </lineage>
</organism>
<dbReference type="OrthoDB" id="3350591at2759"/>